<evidence type="ECO:0008006" key="3">
    <source>
        <dbReference type="Google" id="ProtNLM"/>
    </source>
</evidence>
<accession>A0ABX3AKQ0</accession>
<dbReference type="InterPro" id="IPR045738">
    <property type="entry name" value="DUF6088"/>
</dbReference>
<gene>
    <name evidence="1" type="ORF">BEI63_12870</name>
</gene>
<protein>
    <recommendedName>
        <fullName evidence="3">Type IV toxin-antitoxin system AbiEi family antitoxin domain-containing protein</fullName>
    </recommendedName>
</protein>
<evidence type="ECO:0000313" key="1">
    <source>
        <dbReference type="EMBL" id="ODR57052.1"/>
    </source>
</evidence>
<evidence type="ECO:0000313" key="2">
    <source>
        <dbReference type="Proteomes" id="UP000094869"/>
    </source>
</evidence>
<keyword evidence="2" id="KW-1185">Reference proteome</keyword>
<dbReference type="EMBL" id="MEHD01000022">
    <property type="protein sequence ID" value="ODR57052.1"/>
    <property type="molecule type" value="Genomic_DNA"/>
</dbReference>
<sequence length="225" mass="25335">MEQAGYGKHITSTVKNLPYGEIIRTDDIARLLADQFAIPYDKARTATNVKLKRMADKGEIERLQKGIYCHVKQSIFGKVTPNIDEIMVKDLTVRNGVKIGYQTGAALMNRLGLTTLLPREIEVATNGYGLKLPDGCHIKLRKPEERVTDENWKYLQFIDVVRDLPDAHIDAQQPELILCQFVKRQQLDALQLIFTARRLYPAKTVLQLTDLLMKGNGGINESASG</sequence>
<dbReference type="Proteomes" id="UP000094869">
    <property type="component" value="Unassembled WGS sequence"/>
</dbReference>
<comment type="caution">
    <text evidence="1">The sequence shown here is derived from an EMBL/GenBank/DDBJ whole genome shotgun (WGS) entry which is preliminary data.</text>
</comment>
<proteinExistence type="predicted"/>
<dbReference type="Pfam" id="PF19570">
    <property type="entry name" value="DUF6088"/>
    <property type="match status" value="1"/>
</dbReference>
<organism evidence="1 2">
    <name type="scientific">Eisenbergiella tayi</name>
    <dbReference type="NCBI Taxonomy" id="1432052"/>
    <lineage>
        <taxon>Bacteria</taxon>
        <taxon>Bacillati</taxon>
        <taxon>Bacillota</taxon>
        <taxon>Clostridia</taxon>
        <taxon>Lachnospirales</taxon>
        <taxon>Lachnospiraceae</taxon>
        <taxon>Eisenbergiella</taxon>
    </lineage>
</organism>
<dbReference type="RefSeq" id="WP_069410239.1">
    <property type="nucleotide sequence ID" value="NZ_DAWDRA010000003.1"/>
</dbReference>
<reference evidence="1 2" key="1">
    <citation type="submission" date="2016-08" db="EMBL/GenBank/DDBJ databases">
        <title>Characterization of Isolates of Eisenbergiella tayi Derived from Blood Cultures, Using Whole Genome Sequencing.</title>
        <authorList>
            <person name="Bernier A.-M."/>
            <person name="Burdz T."/>
            <person name="Wiebe D."/>
            <person name="Bernard K."/>
        </authorList>
    </citation>
    <scope>NUCLEOTIDE SEQUENCE [LARGE SCALE GENOMIC DNA]</scope>
    <source>
        <strain evidence="1 2">NML120146</strain>
    </source>
</reference>
<name>A0ABX3AKQ0_9FIRM</name>